<dbReference type="GO" id="GO:0007030">
    <property type="term" value="P:Golgi organization"/>
    <property type="evidence" value="ECO:0007669"/>
    <property type="project" value="TreeGrafter"/>
</dbReference>
<dbReference type="EMBL" id="JAACJP010000022">
    <property type="protein sequence ID" value="KAF5377933.1"/>
    <property type="molecule type" value="Genomic_DNA"/>
</dbReference>
<dbReference type="PANTHER" id="PTHR17985:SF8">
    <property type="entry name" value="TRANSPORT AND GOLGI ORGANIZATION PROTEIN 2 HOMOLOG"/>
    <property type="match status" value="1"/>
</dbReference>
<comment type="caution">
    <text evidence="1">The sequence shown here is derived from an EMBL/GenBank/DDBJ whole genome shotgun (WGS) entry which is preliminary data.</text>
</comment>
<dbReference type="PANTHER" id="PTHR17985">
    <property type="entry name" value="SER/THR-RICH PROTEIN T10 IN DGCR REGION"/>
    <property type="match status" value="1"/>
</dbReference>
<dbReference type="OrthoDB" id="191601at2759"/>
<gene>
    <name evidence="1" type="ORF">D9615_006716</name>
</gene>
<dbReference type="Proteomes" id="UP000565441">
    <property type="component" value="Unassembled WGS sequence"/>
</dbReference>
<evidence type="ECO:0000313" key="1">
    <source>
        <dbReference type="EMBL" id="KAF5377933.1"/>
    </source>
</evidence>
<sequence length="307" mass="33901">MCIALWALDYQDYALILCSNRDEFLSRPTQDAHFHNFEDVNEAGSAEGNVLSGRDVIAGGTWFGVTRTGKVALLHVSDYVRTNITEPVKAYEMSRGYLTSSILLSDSSESLEDQVGRIVPQDARFAGFNLLLLAPSAPRPDGSLHFDPLFVTNHGSGGIVTSRPLSTRERFCGCVSNAIDGLKDDWPKVQQATEKFNDVLQTLSTGTTEAEFTDRLFDVLAWRSPEPVTQRSQLRNTVQVAPVPITLEGVPNVGSNSYGTRLSTILFIKKSGHAVFIERDIWKLVDGQAVRADPGSQRIFHFQVKPQ</sequence>
<evidence type="ECO:0000313" key="2">
    <source>
        <dbReference type="Proteomes" id="UP000565441"/>
    </source>
</evidence>
<accession>A0A8H5M1Z6</accession>
<dbReference type="InterPro" id="IPR008551">
    <property type="entry name" value="TANGO2"/>
</dbReference>
<keyword evidence="2" id="KW-1185">Reference proteome</keyword>
<protein>
    <submittedName>
        <fullName evidence="1">Uncharacterized protein</fullName>
    </submittedName>
</protein>
<organism evidence="1 2">
    <name type="scientific">Tricholomella constricta</name>
    <dbReference type="NCBI Taxonomy" id="117010"/>
    <lineage>
        <taxon>Eukaryota</taxon>
        <taxon>Fungi</taxon>
        <taxon>Dikarya</taxon>
        <taxon>Basidiomycota</taxon>
        <taxon>Agaricomycotina</taxon>
        <taxon>Agaricomycetes</taxon>
        <taxon>Agaricomycetidae</taxon>
        <taxon>Agaricales</taxon>
        <taxon>Tricholomatineae</taxon>
        <taxon>Lyophyllaceae</taxon>
        <taxon>Tricholomella</taxon>
    </lineage>
</organism>
<dbReference type="GO" id="GO:0009306">
    <property type="term" value="P:protein secretion"/>
    <property type="evidence" value="ECO:0007669"/>
    <property type="project" value="TreeGrafter"/>
</dbReference>
<dbReference type="Pfam" id="PF05742">
    <property type="entry name" value="TANGO2"/>
    <property type="match status" value="1"/>
</dbReference>
<proteinExistence type="predicted"/>
<dbReference type="GO" id="GO:0005794">
    <property type="term" value="C:Golgi apparatus"/>
    <property type="evidence" value="ECO:0007669"/>
    <property type="project" value="TreeGrafter"/>
</dbReference>
<reference evidence="1 2" key="1">
    <citation type="journal article" date="2020" name="ISME J.">
        <title>Uncovering the hidden diversity of litter-decomposition mechanisms in mushroom-forming fungi.</title>
        <authorList>
            <person name="Floudas D."/>
            <person name="Bentzer J."/>
            <person name="Ahren D."/>
            <person name="Johansson T."/>
            <person name="Persson P."/>
            <person name="Tunlid A."/>
        </authorList>
    </citation>
    <scope>NUCLEOTIDE SEQUENCE [LARGE SCALE GENOMIC DNA]</scope>
    <source>
        <strain evidence="1 2">CBS 661.87</strain>
    </source>
</reference>
<dbReference type="AlphaFoldDB" id="A0A8H5M1Z6"/>
<name>A0A8H5M1Z6_9AGAR</name>